<dbReference type="Proteomes" id="UP001140091">
    <property type="component" value="Unassembled WGS sequence"/>
</dbReference>
<keyword evidence="1" id="KW-0732">Signal</keyword>
<reference evidence="3" key="1">
    <citation type="submission" date="2022-06" db="EMBL/GenBank/DDBJ databases">
        <title>Genome Sequence of Candolleomyces eurysporus.</title>
        <authorList>
            <person name="Buettner E."/>
        </authorList>
    </citation>
    <scope>NUCLEOTIDE SEQUENCE</scope>
    <source>
        <strain evidence="3">VTCC 930004</strain>
    </source>
</reference>
<organism evidence="3 4">
    <name type="scientific">Candolleomyces eurysporus</name>
    <dbReference type="NCBI Taxonomy" id="2828524"/>
    <lineage>
        <taxon>Eukaryota</taxon>
        <taxon>Fungi</taxon>
        <taxon>Dikarya</taxon>
        <taxon>Basidiomycota</taxon>
        <taxon>Agaricomycotina</taxon>
        <taxon>Agaricomycetes</taxon>
        <taxon>Agaricomycetidae</taxon>
        <taxon>Agaricales</taxon>
        <taxon>Agaricineae</taxon>
        <taxon>Psathyrellaceae</taxon>
        <taxon>Candolleomyces</taxon>
    </lineage>
</organism>
<feature type="chain" id="PRO_5040987942" description="Polysaccharide lyase 14 domain-containing protein" evidence="1">
    <location>
        <begin position="23"/>
        <end position="350"/>
    </location>
</feature>
<comment type="caution">
    <text evidence="3">The sequence shown here is derived from an EMBL/GenBank/DDBJ whole genome shotgun (WGS) entry which is preliminary data.</text>
</comment>
<evidence type="ECO:0000256" key="1">
    <source>
        <dbReference type="SAM" id="SignalP"/>
    </source>
</evidence>
<name>A0A9W8J0D2_9AGAR</name>
<gene>
    <name evidence="3" type="ORF">H1R20_g11972</name>
</gene>
<feature type="domain" description="Polysaccharide lyase 14" evidence="2">
    <location>
        <begin position="97"/>
        <end position="305"/>
    </location>
</feature>
<keyword evidence="4" id="KW-1185">Reference proteome</keyword>
<sequence>MQPLSFLLISLLHVALHGTANGAEVIAPDQLAQRYSLTASTSFPFPTATQSVSDTEALLVSGWGLGRARVQNSPENLQFVADPYPSSTGTVSTGVLNSTGPVLQVTYPAKSFSHETGGTQFFNLWNNTAGGNFLSMMLTYELAFEDGFDWVKGGKLPGLRGGLNSTGCSGGNQPTGDCFSARLMWRKNANGEVYAYIPTTNDICSRRGIICNSDFGTSFNRGSFGFTTGRWNRVTILTQLNNPPNVANGQMRVYYNDEQVVDAEGLQIRNTDEVSINGLFFSTFFGGNDDSWATPNTVHSYFRNIQMWGGENPSSLTGPVIKSSALPQTPRTAVGFVMASIAFGAVTALV</sequence>
<proteinExistence type="predicted"/>
<feature type="signal peptide" evidence="1">
    <location>
        <begin position="1"/>
        <end position="22"/>
    </location>
</feature>
<evidence type="ECO:0000313" key="3">
    <source>
        <dbReference type="EMBL" id="KAJ2925114.1"/>
    </source>
</evidence>
<accession>A0A9W8J0D2</accession>
<protein>
    <recommendedName>
        <fullName evidence="2">Polysaccharide lyase 14 domain-containing protein</fullName>
    </recommendedName>
</protein>
<dbReference type="EMBL" id="JANBPK010001194">
    <property type="protein sequence ID" value="KAJ2925114.1"/>
    <property type="molecule type" value="Genomic_DNA"/>
</dbReference>
<dbReference type="InterPro" id="IPR048958">
    <property type="entry name" value="Polysacc_lyase_14"/>
</dbReference>
<dbReference type="PANTHER" id="PTHR40124:SF1">
    <property type="entry name" value="DISAGGREGATASE RELATED REPEAT PROTEIN"/>
    <property type="match status" value="1"/>
</dbReference>
<dbReference type="Pfam" id="PF21294">
    <property type="entry name" value="Polysacc_lyase_14"/>
    <property type="match status" value="1"/>
</dbReference>
<dbReference type="OrthoDB" id="2395160at2759"/>
<evidence type="ECO:0000313" key="4">
    <source>
        <dbReference type="Proteomes" id="UP001140091"/>
    </source>
</evidence>
<dbReference type="PANTHER" id="PTHR40124">
    <property type="match status" value="1"/>
</dbReference>
<feature type="non-terminal residue" evidence="3">
    <location>
        <position position="350"/>
    </location>
</feature>
<evidence type="ECO:0000259" key="2">
    <source>
        <dbReference type="Pfam" id="PF21294"/>
    </source>
</evidence>
<dbReference type="AlphaFoldDB" id="A0A9W8J0D2"/>
<dbReference type="Gene3D" id="2.60.120.200">
    <property type="match status" value="1"/>
</dbReference>